<dbReference type="RefSeq" id="WP_042135775.1">
    <property type="nucleotide sequence ID" value="NZ_JBANBW010000119.1"/>
</dbReference>
<name>A0ABX1YJ30_9BACL</name>
<sequence>MATTKRNTLITPTLPEDITKDELSLVRSYLLLTFIHKVFERDCRVIGKSGLFKTPQLYMELVSSATKKTSLMLQEVTRELTSHQLKINTIRQDQRGVTAEYTCRGYSGDIHILWPGFRNEMMLRMRAYLGLGAELASVLPREERVEQMALSF</sequence>
<evidence type="ECO:0008006" key="3">
    <source>
        <dbReference type="Google" id="ProtNLM"/>
    </source>
</evidence>
<dbReference type="InterPro" id="IPR058600">
    <property type="entry name" value="YhjD-like"/>
</dbReference>
<evidence type="ECO:0000313" key="1">
    <source>
        <dbReference type="EMBL" id="NOU80831.1"/>
    </source>
</evidence>
<dbReference type="Proteomes" id="UP000596857">
    <property type="component" value="Unassembled WGS sequence"/>
</dbReference>
<organism evidence="1 2">
    <name type="scientific">Paenibacillus phytohabitans</name>
    <dbReference type="NCBI Taxonomy" id="2654978"/>
    <lineage>
        <taxon>Bacteria</taxon>
        <taxon>Bacillati</taxon>
        <taxon>Bacillota</taxon>
        <taxon>Bacilli</taxon>
        <taxon>Bacillales</taxon>
        <taxon>Paenibacillaceae</taxon>
        <taxon>Paenibacillus</taxon>
    </lineage>
</organism>
<protein>
    <recommendedName>
        <fullName evidence="3">Transcriptional regulator</fullName>
    </recommendedName>
</protein>
<reference evidence="1 2" key="1">
    <citation type="submission" date="2019-10" db="EMBL/GenBank/DDBJ databases">
        <title>Description of Paenibacillus terricola sp. nov.</title>
        <authorList>
            <person name="Carlier A."/>
            <person name="Qi S."/>
        </authorList>
    </citation>
    <scope>NUCLEOTIDE SEQUENCE [LARGE SCALE GENOMIC DNA]</scope>
    <source>
        <strain evidence="1 2">LMG 31459</strain>
    </source>
</reference>
<dbReference type="Pfam" id="PF26325">
    <property type="entry name" value="YhjD"/>
    <property type="match status" value="1"/>
</dbReference>
<dbReference type="EMBL" id="WHOB01000059">
    <property type="protein sequence ID" value="NOU80831.1"/>
    <property type="molecule type" value="Genomic_DNA"/>
</dbReference>
<gene>
    <name evidence="1" type="ORF">GC101_18380</name>
</gene>
<proteinExistence type="predicted"/>
<comment type="caution">
    <text evidence="1">The sequence shown here is derived from an EMBL/GenBank/DDBJ whole genome shotgun (WGS) entry which is preliminary data.</text>
</comment>
<evidence type="ECO:0000313" key="2">
    <source>
        <dbReference type="Proteomes" id="UP000596857"/>
    </source>
</evidence>
<accession>A0ABX1YJ30</accession>
<keyword evidence="2" id="KW-1185">Reference proteome</keyword>